<gene>
    <name evidence="3" type="ORF">C7446_2440</name>
</gene>
<evidence type="ECO:0000256" key="1">
    <source>
        <dbReference type="SAM" id="MobiDB-lite"/>
    </source>
</evidence>
<keyword evidence="4" id="KW-1185">Reference proteome</keyword>
<feature type="transmembrane region" description="Helical" evidence="2">
    <location>
        <begin position="50"/>
        <end position="67"/>
    </location>
</feature>
<proteinExistence type="predicted"/>
<evidence type="ECO:0000313" key="4">
    <source>
        <dbReference type="Proteomes" id="UP000281975"/>
    </source>
</evidence>
<feature type="transmembrane region" description="Helical" evidence="2">
    <location>
        <begin position="6"/>
        <end position="23"/>
    </location>
</feature>
<name>A0A420WUA7_9GAMM</name>
<comment type="caution">
    <text evidence="3">The sequence shown here is derived from an EMBL/GenBank/DDBJ whole genome shotgun (WGS) entry which is preliminary data.</text>
</comment>
<dbReference type="EMBL" id="RBIN01000007">
    <property type="protein sequence ID" value="RKQ97024.1"/>
    <property type="molecule type" value="Genomic_DNA"/>
</dbReference>
<keyword evidence="2" id="KW-1133">Transmembrane helix</keyword>
<feature type="compositionally biased region" description="Basic residues" evidence="1">
    <location>
        <begin position="102"/>
        <end position="111"/>
    </location>
</feature>
<organism evidence="3 4">
    <name type="scientific">Kushneria sinocarnis</name>
    <dbReference type="NCBI Taxonomy" id="595502"/>
    <lineage>
        <taxon>Bacteria</taxon>
        <taxon>Pseudomonadati</taxon>
        <taxon>Pseudomonadota</taxon>
        <taxon>Gammaproteobacteria</taxon>
        <taxon>Oceanospirillales</taxon>
        <taxon>Halomonadaceae</taxon>
        <taxon>Kushneria</taxon>
    </lineage>
</organism>
<dbReference type="Proteomes" id="UP000281975">
    <property type="component" value="Unassembled WGS sequence"/>
</dbReference>
<evidence type="ECO:0000256" key="2">
    <source>
        <dbReference type="SAM" id="Phobius"/>
    </source>
</evidence>
<dbReference type="AlphaFoldDB" id="A0A420WUA7"/>
<dbReference type="RefSeq" id="WP_121173369.1">
    <property type="nucleotide sequence ID" value="NZ_RBIN01000007.1"/>
</dbReference>
<protein>
    <submittedName>
        <fullName evidence="3">Uncharacterized protein</fullName>
    </submittedName>
</protein>
<keyword evidence="2" id="KW-0812">Transmembrane</keyword>
<accession>A0A420WUA7</accession>
<reference evidence="3 4" key="1">
    <citation type="submission" date="2018-10" db="EMBL/GenBank/DDBJ databases">
        <title>Genomic Encyclopedia of Type Strains, Phase IV (KMG-IV): sequencing the most valuable type-strain genomes for metagenomic binning, comparative biology and taxonomic classification.</title>
        <authorList>
            <person name="Goeker M."/>
        </authorList>
    </citation>
    <scope>NUCLEOTIDE SEQUENCE [LARGE SCALE GENOMIC DNA]</scope>
    <source>
        <strain evidence="3 4">DSM 23229</strain>
    </source>
</reference>
<evidence type="ECO:0000313" key="3">
    <source>
        <dbReference type="EMBL" id="RKQ97024.1"/>
    </source>
</evidence>
<sequence length="111" mass="12234">MDLFWIALLAIILGGYGLIRGFARDVCISVILIATGVMLAQLVWFDRHWAYLLAMLVTVITLFGCLREGRRAGAGTRTGRPDPHAGRTRRPAAGRRAEAKVTPRRRSGRGC</sequence>
<feature type="transmembrane region" description="Helical" evidence="2">
    <location>
        <begin position="28"/>
        <end position="44"/>
    </location>
</feature>
<keyword evidence="2" id="KW-0472">Membrane</keyword>
<feature type="region of interest" description="Disordered" evidence="1">
    <location>
        <begin position="72"/>
        <end position="111"/>
    </location>
</feature>